<evidence type="ECO:0000256" key="7">
    <source>
        <dbReference type="ARBA" id="ARBA00023040"/>
    </source>
</evidence>
<dbReference type="GO" id="GO:0004930">
    <property type="term" value="F:G protein-coupled receptor activity"/>
    <property type="evidence" value="ECO:0007669"/>
    <property type="project" value="UniProtKB-KW"/>
</dbReference>
<organism evidence="14 15">
    <name type="scientific">Eleutherodactylus coqui</name>
    <name type="common">Puerto Rican coqui</name>
    <dbReference type="NCBI Taxonomy" id="57060"/>
    <lineage>
        <taxon>Eukaryota</taxon>
        <taxon>Metazoa</taxon>
        <taxon>Chordata</taxon>
        <taxon>Craniata</taxon>
        <taxon>Vertebrata</taxon>
        <taxon>Euteleostomi</taxon>
        <taxon>Amphibia</taxon>
        <taxon>Batrachia</taxon>
        <taxon>Anura</taxon>
        <taxon>Neobatrachia</taxon>
        <taxon>Hyloidea</taxon>
        <taxon>Eleutherodactylidae</taxon>
        <taxon>Eleutherodactylinae</taxon>
        <taxon>Eleutherodactylus</taxon>
        <taxon>Eleutherodactylus</taxon>
    </lineage>
</organism>
<dbReference type="GO" id="GO:0016020">
    <property type="term" value="C:membrane"/>
    <property type="evidence" value="ECO:0007669"/>
    <property type="project" value="UniProtKB-SubCell"/>
</dbReference>
<reference evidence="14" key="1">
    <citation type="thesis" date="2020" institute="ProQuest LLC" country="789 East Eisenhower Parkway, Ann Arbor, MI, USA">
        <title>Comparative Genomics and Chromosome Evolution.</title>
        <authorList>
            <person name="Mudd A.B."/>
        </authorList>
    </citation>
    <scope>NUCLEOTIDE SEQUENCE</scope>
    <source>
        <strain evidence="14">HN-11 Male</strain>
        <tissue evidence="14">Kidney and liver</tissue>
    </source>
</reference>
<evidence type="ECO:0000313" key="14">
    <source>
        <dbReference type="EMBL" id="KAG9467933.1"/>
    </source>
</evidence>
<evidence type="ECO:0000256" key="4">
    <source>
        <dbReference type="ARBA" id="ARBA00022606"/>
    </source>
</evidence>
<accession>A0A8J6EEY3</accession>
<feature type="transmembrane region" description="Helical" evidence="13">
    <location>
        <begin position="136"/>
        <end position="155"/>
    </location>
</feature>
<feature type="transmembrane region" description="Helical" evidence="13">
    <location>
        <begin position="193"/>
        <end position="212"/>
    </location>
</feature>
<dbReference type="InterPro" id="IPR007960">
    <property type="entry name" value="TAS2R"/>
</dbReference>
<evidence type="ECO:0000256" key="11">
    <source>
        <dbReference type="RuleBase" id="RU004423"/>
    </source>
</evidence>
<keyword evidence="5 12" id="KW-0812">Transmembrane</keyword>
<protein>
    <recommendedName>
        <fullName evidence="12">Taste receptor type 2</fullName>
    </recommendedName>
</protein>
<evidence type="ECO:0000256" key="12">
    <source>
        <dbReference type="RuleBase" id="RU004424"/>
    </source>
</evidence>
<dbReference type="Proteomes" id="UP000770717">
    <property type="component" value="Unassembled WGS sequence"/>
</dbReference>
<dbReference type="GO" id="GO:0033038">
    <property type="term" value="F:bitter taste receptor activity"/>
    <property type="evidence" value="ECO:0007669"/>
    <property type="project" value="InterPro"/>
</dbReference>
<comment type="caution">
    <text evidence="14">The sequence shown here is derived from an EMBL/GenBank/DDBJ whole genome shotgun (WGS) entry which is preliminary data.</text>
</comment>
<feature type="transmembrane region" description="Helical" evidence="13">
    <location>
        <begin position="20"/>
        <end position="42"/>
    </location>
</feature>
<proteinExistence type="inferred from homology"/>
<evidence type="ECO:0000256" key="13">
    <source>
        <dbReference type="SAM" id="Phobius"/>
    </source>
</evidence>
<feature type="transmembrane region" description="Helical" evidence="13">
    <location>
        <begin position="62"/>
        <end position="82"/>
    </location>
</feature>
<dbReference type="EMBL" id="WNTK01001115">
    <property type="protein sequence ID" value="KAG9467933.1"/>
    <property type="molecule type" value="Genomic_DNA"/>
</dbReference>
<feature type="transmembrane region" description="Helical" evidence="13">
    <location>
        <begin position="260"/>
        <end position="280"/>
    </location>
</feature>
<evidence type="ECO:0000256" key="6">
    <source>
        <dbReference type="ARBA" id="ARBA00022989"/>
    </source>
</evidence>
<keyword evidence="4 12" id="KW-0716">Sensory transduction</keyword>
<dbReference type="AlphaFoldDB" id="A0A8J6EEY3"/>
<evidence type="ECO:0000256" key="5">
    <source>
        <dbReference type="ARBA" id="ARBA00022692"/>
    </source>
</evidence>
<keyword evidence="3 12" id="KW-0919">Taste</keyword>
<evidence type="ECO:0000313" key="15">
    <source>
        <dbReference type="Proteomes" id="UP000770717"/>
    </source>
</evidence>
<dbReference type="PANTHER" id="PTHR11394:SF160">
    <property type="entry name" value="TASTE RECEPTOR TYPE 2"/>
    <property type="match status" value="1"/>
</dbReference>
<dbReference type="SUPFAM" id="SSF81321">
    <property type="entry name" value="Family A G protein-coupled receptor-like"/>
    <property type="match status" value="1"/>
</dbReference>
<evidence type="ECO:0000256" key="9">
    <source>
        <dbReference type="ARBA" id="ARBA00023170"/>
    </source>
</evidence>
<evidence type="ECO:0000256" key="2">
    <source>
        <dbReference type="ARBA" id="ARBA00007376"/>
    </source>
</evidence>
<keyword evidence="10 12" id="KW-0807">Transducer</keyword>
<comment type="similarity">
    <text evidence="2 11">Belongs to the G-protein coupled receptor T2R family.</text>
</comment>
<evidence type="ECO:0000256" key="8">
    <source>
        <dbReference type="ARBA" id="ARBA00023136"/>
    </source>
</evidence>
<sequence>MDESKNYKYNVHYPSLAAAGLAFLIGLMTQLFIVVVNIMDWVKGRPKSPVDQILTSLGITRICLHSFSFFNAMCVIFLRRYIQNMKIFLELIVNSSNLSDIWLGTLFSIIFCMKICNFHNAAFLYFRTLVSQKVSYLMLASVLVSICFISMFLITDEIIIPKVFPPNFTSNETQIPVLIHVYIFITMGNSMPFLIYCTSSLFLIASLCLHLNRMKTNSNVSTNLDSYYKAIQFMAVCLISYVFRIGTNLLVLRLYYSLDILWLFIIWNSVAILNSMYLIYRTNKLSNQFSKILRHGTNYMFNRRDSVTNYGDQEETATTTM</sequence>
<keyword evidence="9 12" id="KW-0675">Receptor</keyword>
<dbReference type="OrthoDB" id="8876749at2759"/>
<evidence type="ECO:0000256" key="3">
    <source>
        <dbReference type="ARBA" id="ARBA00022480"/>
    </source>
</evidence>
<gene>
    <name evidence="14" type="ORF">GDO78_014033</name>
</gene>
<evidence type="ECO:0000256" key="1">
    <source>
        <dbReference type="ARBA" id="ARBA00004141"/>
    </source>
</evidence>
<keyword evidence="8 12" id="KW-0472">Membrane</keyword>
<evidence type="ECO:0000256" key="10">
    <source>
        <dbReference type="ARBA" id="ARBA00023224"/>
    </source>
</evidence>
<dbReference type="Pfam" id="PF05296">
    <property type="entry name" value="TAS2R"/>
    <property type="match status" value="1"/>
</dbReference>
<dbReference type="PANTHER" id="PTHR11394">
    <property type="entry name" value="TASTE RECEPTOR TYPE 2"/>
    <property type="match status" value="1"/>
</dbReference>
<comment type="subcellular location">
    <subcellularLocation>
        <location evidence="1 12">Membrane</location>
        <topology evidence="1 12">Multi-pass membrane protein</topology>
    </subcellularLocation>
</comment>
<keyword evidence="15" id="KW-1185">Reference proteome</keyword>
<feature type="transmembrane region" description="Helical" evidence="13">
    <location>
        <begin position="233"/>
        <end position="254"/>
    </location>
</feature>
<keyword evidence="7 12" id="KW-0297">G-protein coupled receptor</keyword>
<name>A0A8J6EEY3_ELECQ</name>
<keyword evidence="6 13" id="KW-1133">Transmembrane helix</keyword>
<feature type="transmembrane region" description="Helical" evidence="13">
    <location>
        <begin position="102"/>
        <end position="124"/>
    </location>
</feature>